<evidence type="ECO:0000256" key="2">
    <source>
        <dbReference type="ARBA" id="ARBA00022692"/>
    </source>
</evidence>
<keyword evidence="3 5" id="KW-1133">Transmembrane helix</keyword>
<name>A0A318KGQ6_9FIRM</name>
<feature type="transmembrane region" description="Helical" evidence="5">
    <location>
        <begin position="359"/>
        <end position="381"/>
    </location>
</feature>
<dbReference type="Pfam" id="PF04932">
    <property type="entry name" value="Wzy_C"/>
    <property type="match status" value="1"/>
</dbReference>
<feature type="transmembrane region" description="Helical" evidence="5">
    <location>
        <begin position="107"/>
        <end position="126"/>
    </location>
</feature>
<feature type="transmembrane region" description="Helical" evidence="5">
    <location>
        <begin position="47"/>
        <end position="68"/>
    </location>
</feature>
<organism evidence="7 8">
    <name type="scientific">Dielma fastidiosa</name>
    <dbReference type="NCBI Taxonomy" id="1034346"/>
    <lineage>
        <taxon>Bacteria</taxon>
        <taxon>Bacillati</taxon>
        <taxon>Bacillota</taxon>
        <taxon>Erysipelotrichia</taxon>
        <taxon>Erysipelotrichales</taxon>
        <taxon>Erysipelotrichaceae</taxon>
        <taxon>Dielma</taxon>
    </lineage>
</organism>
<feature type="domain" description="O-antigen ligase-related" evidence="6">
    <location>
        <begin position="212"/>
        <end position="375"/>
    </location>
</feature>
<dbReference type="Proteomes" id="UP000247612">
    <property type="component" value="Unassembled WGS sequence"/>
</dbReference>
<evidence type="ECO:0000256" key="1">
    <source>
        <dbReference type="ARBA" id="ARBA00004141"/>
    </source>
</evidence>
<protein>
    <submittedName>
        <fullName evidence="7">Putative inorganic carbon (HCO3(-)) transporter</fullName>
    </submittedName>
</protein>
<dbReference type="OrthoDB" id="1762823at2"/>
<dbReference type="PANTHER" id="PTHR37422">
    <property type="entry name" value="TEICHURONIC ACID BIOSYNTHESIS PROTEIN TUAE"/>
    <property type="match status" value="1"/>
</dbReference>
<keyword evidence="4 5" id="KW-0472">Membrane</keyword>
<keyword evidence="8" id="KW-1185">Reference proteome</keyword>
<evidence type="ECO:0000259" key="6">
    <source>
        <dbReference type="Pfam" id="PF04932"/>
    </source>
</evidence>
<comment type="caution">
    <text evidence="7">The sequence shown here is derived from an EMBL/GenBank/DDBJ whole genome shotgun (WGS) entry which is preliminary data.</text>
</comment>
<feature type="transmembrane region" description="Helical" evidence="5">
    <location>
        <begin position="427"/>
        <end position="444"/>
    </location>
</feature>
<dbReference type="EMBL" id="QJKH01000027">
    <property type="protein sequence ID" value="PXX74052.1"/>
    <property type="molecule type" value="Genomic_DNA"/>
</dbReference>
<keyword evidence="2 5" id="KW-0812">Transmembrane</keyword>
<dbReference type="RefSeq" id="WP_022939729.1">
    <property type="nucleotide sequence ID" value="NZ_CABKRQ010000013.1"/>
</dbReference>
<evidence type="ECO:0000313" key="7">
    <source>
        <dbReference type="EMBL" id="PXX74052.1"/>
    </source>
</evidence>
<accession>A0A318KGQ6</accession>
<feature type="transmembrane region" description="Helical" evidence="5">
    <location>
        <begin position="133"/>
        <end position="151"/>
    </location>
</feature>
<gene>
    <name evidence="7" type="ORF">DES51_12710</name>
</gene>
<feature type="transmembrane region" description="Helical" evidence="5">
    <location>
        <begin position="182"/>
        <end position="199"/>
    </location>
</feature>
<dbReference type="AlphaFoldDB" id="A0A318KGQ6"/>
<evidence type="ECO:0000256" key="5">
    <source>
        <dbReference type="SAM" id="Phobius"/>
    </source>
</evidence>
<feature type="transmembrane region" description="Helical" evidence="5">
    <location>
        <begin position="257"/>
        <end position="280"/>
    </location>
</feature>
<evidence type="ECO:0000313" key="8">
    <source>
        <dbReference type="Proteomes" id="UP000247612"/>
    </source>
</evidence>
<feature type="transmembrane region" description="Helical" evidence="5">
    <location>
        <begin position="75"/>
        <end position="95"/>
    </location>
</feature>
<dbReference type="InterPro" id="IPR007016">
    <property type="entry name" value="O-antigen_ligase-rel_domated"/>
</dbReference>
<feature type="transmembrane region" description="Helical" evidence="5">
    <location>
        <begin position="12"/>
        <end position="35"/>
    </location>
</feature>
<dbReference type="GO" id="GO:0016020">
    <property type="term" value="C:membrane"/>
    <property type="evidence" value="ECO:0007669"/>
    <property type="project" value="UniProtKB-SubCell"/>
</dbReference>
<reference evidence="7 8" key="1">
    <citation type="submission" date="2018-05" db="EMBL/GenBank/DDBJ databases">
        <title>Genomic Encyclopedia of Type Strains, Phase IV (KMG-IV): sequencing the most valuable type-strain genomes for metagenomic binning, comparative biology and taxonomic classification.</title>
        <authorList>
            <person name="Goeker M."/>
        </authorList>
    </citation>
    <scope>NUCLEOTIDE SEQUENCE [LARGE SCALE GENOMIC DNA]</scope>
    <source>
        <strain evidence="7 8">JC118</strain>
    </source>
</reference>
<feature type="transmembrane region" description="Helical" evidence="5">
    <location>
        <begin position="206"/>
        <end position="222"/>
    </location>
</feature>
<evidence type="ECO:0000256" key="4">
    <source>
        <dbReference type="ARBA" id="ARBA00023136"/>
    </source>
</evidence>
<dbReference type="InterPro" id="IPR051533">
    <property type="entry name" value="WaaL-like"/>
</dbReference>
<sequence>MSDLQRYISNICQHFIFILLIGLMLFIPASHYLILAAGNHYNAIQNSIYVISLLLFITMIFGVVLGGLRFNAKFIPVLICLMTVLAILSTIRSINPNTSIWGTNGRFEGLFMLLSYYTIFLSSAILNDDKLRLNLIRIFLFIGVVHSLYGLCQRFDLFENIVIDRYASYHAISGVAGNPNFMGTYTVLLCGLASAFFYFSKTIKERIIYLICLILFLLTMILTDAMSALFGTCIMIIVFFVYLFLTRKQYSNYSEPFSSFKLLLVAMVIGIFGLFSLLLLTDNNYIEQIIVMFEDLKNLLTGGEITVESGARRFLVWKESLTLVPTYWLSGSGPDTFGEAYHAVFPVRDEFFNKAHNEYIQILITQGIPVLLCYLTLYFYTIKKSINEFKRMYLKKDLKFDYLYIGLFIAVIGYLFQAIFNISVIDVAPFFWMILGLLSGWAWNKSSRFV</sequence>
<feature type="transmembrane region" description="Helical" evidence="5">
    <location>
        <begin position="402"/>
        <end position="421"/>
    </location>
</feature>
<dbReference type="PANTHER" id="PTHR37422:SF13">
    <property type="entry name" value="LIPOPOLYSACCHARIDE BIOSYNTHESIS PROTEIN PA4999-RELATED"/>
    <property type="match status" value="1"/>
</dbReference>
<evidence type="ECO:0000256" key="3">
    <source>
        <dbReference type="ARBA" id="ARBA00022989"/>
    </source>
</evidence>
<comment type="subcellular location">
    <subcellularLocation>
        <location evidence="1">Membrane</location>
        <topology evidence="1">Multi-pass membrane protein</topology>
    </subcellularLocation>
</comment>
<dbReference type="STRING" id="1034346.GCA_000313565_03452"/>
<proteinExistence type="predicted"/>
<feature type="transmembrane region" description="Helical" evidence="5">
    <location>
        <begin position="228"/>
        <end position="245"/>
    </location>
</feature>